<dbReference type="Proteomes" id="UP000295504">
    <property type="component" value="Unassembled WGS sequence"/>
</dbReference>
<evidence type="ECO:0000313" key="2">
    <source>
        <dbReference type="Proteomes" id="UP000295504"/>
    </source>
</evidence>
<keyword evidence="2" id="KW-1185">Reference proteome</keyword>
<evidence type="ECO:0000313" key="1">
    <source>
        <dbReference type="EMBL" id="TCQ05270.1"/>
    </source>
</evidence>
<dbReference type="AlphaFoldDB" id="A0A4R2TNB9"/>
<reference evidence="1 2" key="1">
    <citation type="submission" date="2019-03" db="EMBL/GenBank/DDBJ databases">
        <title>Genomic Encyclopedia of Type Strains, Phase IV (KMG-IV): sequencing the most valuable type-strain genomes for metagenomic binning, comparative biology and taxonomic classification.</title>
        <authorList>
            <person name="Goeker M."/>
        </authorList>
    </citation>
    <scope>NUCLEOTIDE SEQUENCE [LARGE SCALE GENOMIC DNA]</scope>
    <source>
        <strain evidence="1 2">DSM 100013</strain>
    </source>
</reference>
<comment type="caution">
    <text evidence="1">The sequence shown here is derived from an EMBL/GenBank/DDBJ whole genome shotgun (WGS) entry which is preliminary data.</text>
</comment>
<accession>A0A4R2TNB9</accession>
<name>A0A4R2TNB9_9FIRM</name>
<proteinExistence type="predicted"/>
<dbReference type="EMBL" id="SLYC01000005">
    <property type="protein sequence ID" value="TCQ05270.1"/>
    <property type="molecule type" value="Genomic_DNA"/>
</dbReference>
<protein>
    <submittedName>
        <fullName evidence="1">Uncharacterized protein</fullName>
    </submittedName>
</protein>
<sequence length="32" mass="3586">MRAFGSPEDIGRVVMYVVSKAANFVNSYIFNC</sequence>
<organism evidence="1 2">
    <name type="scientific">Serpentinicella alkaliphila</name>
    <dbReference type="NCBI Taxonomy" id="1734049"/>
    <lineage>
        <taxon>Bacteria</taxon>
        <taxon>Bacillati</taxon>
        <taxon>Bacillota</taxon>
        <taxon>Clostridia</taxon>
        <taxon>Peptostreptococcales</taxon>
        <taxon>Natronincolaceae</taxon>
        <taxon>Serpentinicella</taxon>
    </lineage>
</organism>
<gene>
    <name evidence="1" type="ORF">EDD79_100587</name>
</gene>